<dbReference type="NCBIfam" id="TIGR00173">
    <property type="entry name" value="menD"/>
    <property type="match status" value="1"/>
</dbReference>
<dbReference type="Pfam" id="PF16582">
    <property type="entry name" value="TPP_enzyme_M_2"/>
    <property type="match status" value="1"/>
</dbReference>
<dbReference type="RefSeq" id="WP_167680617.1">
    <property type="nucleotide sequence ID" value="NZ_JAATWB010000001.1"/>
</dbReference>
<comment type="function">
    <text evidence="7">Catalyzes the thiamine diphosphate-dependent decarboxylation of 2-oxoglutarate and the subsequent addition of the resulting succinic semialdehyde-thiamine pyrophosphate anion to isochorismate to yield 2-succinyl-5-enolpyruvyl-6-hydroxy-3-cyclohexene-1-carboxylate (SEPHCHC).</text>
</comment>
<comment type="caution">
    <text evidence="11">The sequence shown here is derived from an EMBL/GenBank/DDBJ whole genome shotgun (WGS) entry which is preliminary data.</text>
</comment>
<keyword evidence="2 7" id="KW-0808">Transferase</keyword>
<keyword evidence="6 7" id="KW-0464">Manganese</keyword>
<comment type="subunit">
    <text evidence="7">Homodimer.</text>
</comment>
<comment type="cofactor">
    <cofactor evidence="7">
        <name>thiamine diphosphate</name>
        <dbReference type="ChEBI" id="CHEBI:58937"/>
    </cofactor>
    <text evidence="7">Binds 1 thiamine pyrophosphate per subunit.</text>
</comment>
<dbReference type="EC" id="2.2.1.9" evidence="7"/>
<dbReference type="PANTHER" id="PTHR42916:SF1">
    <property type="entry name" value="PROTEIN PHYLLO, CHLOROPLASTIC"/>
    <property type="match status" value="1"/>
</dbReference>
<protein>
    <recommendedName>
        <fullName evidence="7">2-succinyl-5-enolpyruvyl-6-hydroxy-3-cyclohexene-1-carboxylate synthase</fullName>
        <shortName evidence="7">SEPHCHC synthase</shortName>
        <ecNumber evidence="7">2.2.1.9</ecNumber>
    </recommendedName>
    <alternativeName>
        <fullName evidence="7">Menaquinone biosynthesis protein MenD</fullName>
    </alternativeName>
</protein>
<keyword evidence="12" id="KW-1185">Reference proteome</keyword>
<dbReference type="SUPFAM" id="SSF52518">
    <property type="entry name" value="Thiamin diphosphate-binding fold (THDP-binding)"/>
    <property type="match status" value="2"/>
</dbReference>
<sequence>MTQAPSPPPLPAASDTGLVNLHWAQTLADGLAAAGLRDVVLSPGSRSTPLALAFLRHADLACTVVIDERSAAFFALGRAKASQRPVALLCTSGSAPANWHPAVVEAAQGNTPLVLLSADRPTELHGWGANQTTAQTRLFADHVRAAYALDAPTAGFSVAWLQRLAHRLMRESLSPRPGPVHVNIAFREPLLPSPLPTDAPPRPANPPTLPAALAADAVVDHTAAPETFGQLEPIDRPHPREQPGQFEQHHPIDRLAAKLSGRRGIIVCGGGMAPAGLAEAVTALAAALDCPIIAEPLSNLRFGRHDRRRVCVRQESVLRSADGAHSERPDWIIRLGDFPVARRLQEWLAALAPETHVVIAAPGRWIDPHHAASDYLHGNATALCRALTVRIQSPAPAHWCAAFIDANARIDRALERLTEQERVTNDGLWEGLLVPEILDRLPDGFQVFCGASMAVRDLDSFSGGGEKTLQFFANRGVSGIDGNISTAAGLAVERPTLALIGDLTAIHDLGGLAQAKGKPLIVVVINNGGGGIFEYLPAHTLPEFERGWLTPEPVNFAHAAATWGIAFRRAETLAEFRHAFNAALTPELSTTPNAPATLAPCLIEVVIDRQFSVERHRHWWQSLASNGEA</sequence>
<evidence type="ECO:0000259" key="10">
    <source>
        <dbReference type="Pfam" id="PF16582"/>
    </source>
</evidence>
<evidence type="ECO:0000256" key="4">
    <source>
        <dbReference type="ARBA" id="ARBA00022842"/>
    </source>
</evidence>
<dbReference type="PANTHER" id="PTHR42916">
    <property type="entry name" value="2-SUCCINYL-5-ENOLPYRUVYL-6-HYDROXY-3-CYCLOHEXENE-1-CARBOXYLATE SYNTHASE"/>
    <property type="match status" value="1"/>
</dbReference>
<dbReference type="InterPro" id="IPR032264">
    <property type="entry name" value="MenD_middle"/>
</dbReference>
<evidence type="ECO:0000259" key="9">
    <source>
        <dbReference type="Pfam" id="PF02776"/>
    </source>
</evidence>
<organism evidence="11 12">
    <name type="scientific">Rhodocyclus gracilis</name>
    <dbReference type="NCBI Taxonomy" id="2929842"/>
    <lineage>
        <taxon>Bacteria</taxon>
        <taxon>Pseudomonadati</taxon>
        <taxon>Pseudomonadota</taxon>
        <taxon>Betaproteobacteria</taxon>
        <taxon>Rhodocyclales</taxon>
        <taxon>Rhodocyclaceae</taxon>
        <taxon>Rhodocyclus</taxon>
    </lineage>
</organism>
<comment type="similarity">
    <text evidence="7">Belongs to the TPP enzyme family. MenD subfamily.</text>
</comment>
<dbReference type="InterPro" id="IPR011766">
    <property type="entry name" value="TPP_enzyme_TPP-bd"/>
</dbReference>
<dbReference type="Gene3D" id="3.40.50.1220">
    <property type="entry name" value="TPP-binding domain"/>
    <property type="match status" value="1"/>
</dbReference>
<accession>A0ABX0WDT6</accession>
<evidence type="ECO:0000256" key="2">
    <source>
        <dbReference type="ARBA" id="ARBA00022679"/>
    </source>
</evidence>
<dbReference type="EMBL" id="JAATWB010000001">
    <property type="protein sequence ID" value="NJA87850.1"/>
    <property type="molecule type" value="Genomic_DNA"/>
</dbReference>
<dbReference type="InterPro" id="IPR029061">
    <property type="entry name" value="THDP-binding"/>
</dbReference>
<dbReference type="CDD" id="cd07037">
    <property type="entry name" value="TPP_PYR_MenD"/>
    <property type="match status" value="1"/>
</dbReference>
<evidence type="ECO:0000256" key="5">
    <source>
        <dbReference type="ARBA" id="ARBA00023052"/>
    </source>
</evidence>
<dbReference type="GO" id="GO:0070204">
    <property type="term" value="F:2-succinyl-5-enolpyruvyl-6-hydroxy-3-cyclohexene-1-carboxylic-acid synthase activity"/>
    <property type="evidence" value="ECO:0007669"/>
    <property type="project" value="UniProtKB-EC"/>
</dbReference>
<evidence type="ECO:0000259" key="8">
    <source>
        <dbReference type="Pfam" id="PF02775"/>
    </source>
</evidence>
<comment type="pathway">
    <text evidence="7">Quinol/quinone metabolism; 1,4-dihydroxy-2-naphthoate biosynthesis; 1,4-dihydroxy-2-naphthoate from chorismate: step 2/7.</text>
</comment>
<comment type="cofactor">
    <cofactor evidence="7">
        <name>Mg(2+)</name>
        <dbReference type="ChEBI" id="CHEBI:18420"/>
    </cofactor>
    <cofactor evidence="7">
        <name>Mn(2+)</name>
        <dbReference type="ChEBI" id="CHEBI:29035"/>
    </cofactor>
</comment>
<evidence type="ECO:0000256" key="3">
    <source>
        <dbReference type="ARBA" id="ARBA00022723"/>
    </source>
</evidence>
<dbReference type="Pfam" id="PF02775">
    <property type="entry name" value="TPP_enzyme_C"/>
    <property type="match status" value="1"/>
</dbReference>
<evidence type="ECO:0000256" key="7">
    <source>
        <dbReference type="HAMAP-Rule" id="MF_01659"/>
    </source>
</evidence>
<dbReference type="InterPro" id="IPR004433">
    <property type="entry name" value="MenaQ_synth_MenD"/>
</dbReference>
<dbReference type="HAMAP" id="MF_01659">
    <property type="entry name" value="MenD"/>
    <property type="match status" value="1"/>
</dbReference>
<evidence type="ECO:0000256" key="1">
    <source>
        <dbReference type="ARBA" id="ARBA00022428"/>
    </source>
</evidence>
<keyword evidence="5 7" id="KW-0786">Thiamine pyrophosphate</keyword>
<evidence type="ECO:0000313" key="12">
    <source>
        <dbReference type="Proteomes" id="UP000720344"/>
    </source>
</evidence>
<feature type="domain" description="Thiamine pyrophosphate enzyme TPP-binding" evidence="8">
    <location>
        <begin position="470"/>
        <end position="584"/>
    </location>
</feature>
<gene>
    <name evidence="7 11" type="primary">menD</name>
    <name evidence="11" type="ORF">HCX48_01240</name>
</gene>
<dbReference type="Gene3D" id="3.40.50.970">
    <property type="match status" value="2"/>
</dbReference>
<keyword evidence="1 7" id="KW-0474">Menaquinone biosynthesis</keyword>
<reference evidence="12" key="1">
    <citation type="submission" date="2020-03" db="EMBL/GenBank/DDBJ databases">
        <title>Whole-genome sequence of the purple nonsulfur bacterium Rhodocyclus tenuis DSM112.</title>
        <authorList>
            <person name="Kyndt J.A."/>
            <person name="Meyer T.E."/>
        </authorList>
    </citation>
    <scope>NUCLEOTIDE SEQUENCE [LARGE SCALE GENOMIC DNA]</scope>
    <source>
        <strain evidence="12">DSM 112</strain>
    </source>
</reference>
<comment type="pathway">
    <text evidence="7">Quinol/quinone metabolism; menaquinone biosynthesis.</text>
</comment>
<dbReference type="Proteomes" id="UP000720344">
    <property type="component" value="Unassembled WGS sequence"/>
</dbReference>
<feature type="domain" description="Thiamine pyrophosphate enzyme N-terminal TPP-binding" evidence="9">
    <location>
        <begin position="24"/>
        <end position="132"/>
    </location>
</feature>
<dbReference type="CDD" id="cd02009">
    <property type="entry name" value="TPP_SHCHC_synthase"/>
    <property type="match status" value="1"/>
</dbReference>
<dbReference type="InterPro" id="IPR012001">
    <property type="entry name" value="Thiamin_PyroP_enz_TPP-bd_dom"/>
</dbReference>
<comment type="catalytic activity">
    <reaction evidence="7">
        <text>isochorismate + 2-oxoglutarate + H(+) = 5-enolpyruvoyl-6-hydroxy-2-succinyl-cyclohex-3-ene-1-carboxylate + CO2</text>
        <dbReference type="Rhea" id="RHEA:25593"/>
        <dbReference type="ChEBI" id="CHEBI:15378"/>
        <dbReference type="ChEBI" id="CHEBI:16526"/>
        <dbReference type="ChEBI" id="CHEBI:16810"/>
        <dbReference type="ChEBI" id="CHEBI:29780"/>
        <dbReference type="ChEBI" id="CHEBI:58818"/>
        <dbReference type="EC" id="2.2.1.9"/>
    </reaction>
</comment>
<dbReference type="Pfam" id="PF02776">
    <property type="entry name" value="TPP_enzyme_N"/>
    <property type="match status" value="1"/>
</dbReference>
<keyword evidence="4 7" id="KW-0460">Magnesium</keyword>
<dbReference type="InterPro" id="IPR029035">
    <property type="entry name" value="DHS-like_NAD/FAD-binding_dom"/>
</dbReference>
<name>A0ABX0WDT6_9RHOO</name>
<evidence type="ECO:0000313" key="11">
    <source>
        <dbReference type="EMBL" id="NJA87850.1"/>
    </source>
</evidence>
<evidence type="ECO:0000256" key="6">
    <source>
        <dbReference type="ARBA" id="ARBA00023211"/>
    </source>
</evidence>
<keyword evidence="3 7" id="KW-0479">Metal-binding</keyword>
<feature type="domain" description="Menaquinone biosynthesis protein MenD middle" evidence="10">
    <location>
        <begin position="253"/>
        <end position="419"/>
    </location>
</feature>
<dbReference type="SUPFAM" id="SSF52467">
    <property type="entry name" value="DHS-like NAD/FAD-binding domain"/>
    <property type="match status" value="1"/>
</dbReference>
<proteinExistence type="inferred from homology"/>